<keyword evidence="11" id="KW-0472">Membrane</keyword>
<dbReference type="SUPFAM" id="SSF55874">
    <property type="entry name" value="ATPase domain of HSP90 chaperone/DNA topoisomerase II/histidine kinase"/>
    <property type="match status" value="1"/>
</dbReference>
<evidence type="ECO:0000259" key="13">
    <source>
        <dbReference type="PROSITE" id="PS50110"/>
    </source>
</evidence>
<dbReference type="PROSITE" id="PS50109">
    <property type="entry name" value="HIS_KIN"/>
    <property type="match status" value="1"/>
</dbReference>
<dbReference type="GO" id="GO:0005524">
    <property type="term" value="F:ATP binding"/>
    <property type="evidence" value="ECO:0007669"/>
    <property type="project" value="UniProtKB-KW"/>
</dbReference>
<dbReference type="SMART" id="SM00387">
    <property type="entry name" value="HATPase_c"/>
    <property type="match status" value="1"/>
</dbReference>
<dbReference type="Gene3D" id="3.30.565.10">
    <property type="entry name" value="Histidine kinase-like ATPase, C-terminal domain"/>
    <property type="match status" value="1"/>
</dbReference>
<evidence type="ECO:0000256" key="6">
    <source>
        <dbReference type="ARBA" id="ARBA00022679"/>
    </source>
</evidence>
<dbReference type="InterPro" id="IPR004358">
    <property type="entry name" value="Sig_transdc_His_kin-like_C"/>
</dbReference>
<evidence type="ECO:0000256" key="1">
    <source>
        <dbReference type="ARBA" id="ARBA00000085"/>
    </source>
</evidence>
<dbReference type="SMART" id="SM00448">
    <property type="entry name" value="REC"/>
    <property type="match status" value="1"/>
</dbReference>
<dbReference type="InterPro" id="IPR036890">
    <property type="entry name" value="HATPase_C_sf"/>
</dbReference>
<evidence type="ECO:0000313" key="15">
    <source>
        <dbReference type="EMBL" id="KUG27354.1"/>
    </source>
</evidence>
<dbReference type="PANTHER" id="PTHR43047:SF72">
    <property type="entry name" value="OSMOSENSING HISTIDINE PROTEIN KINASE SLN1"/>
    <property type="match status" value="1"/>
</dbReference>
<organism evidence="15">
    <name type="scientific">hydrocarbon metagenome</name>
    <dbReference type="NCBI Taxonomy" id="938273"/>
    <lineage>
        <taxon>unclassified sequences</taxon>
        <taxon>metagenomes</taxon>
        <taxon>ecological metagenomes</taxon>
    </lineage>
</organism>
<dbReference type="GO" id="GO:0009927">
    <property type="term" value="F:histidine phosphotransfer kinase activity"/>
    <property type="evidence" value="ECO:0007669"/>
    <property type="project" value="TreeGrafter"/>
</dbReference>
<dbReference type="SMART" id="SM00388">
    <property type="entry name" value="HisKA"/>
    <property type="match status" value="1"/>
</dbReference>
<feature type="domain" description="Response regulatory" evidence="13">
    <location>
        <begin position="557"/>
        <end position="667"/>
    </location>
</feature>
<feature type="domain" description="Histidine kinase" evidence="12">
    <location>
        <begin position="299"/>
        <end position="533"/>
    </location>
</feature>
<dbReference type="InterPro" id="IPR003594">
    <property type="entry name" value="HATPase_dom"/>
</dbReference>
<dbReference type="SUPFAM" id="SSF52172">
    <property type="entry name" value="CheY-like"/>
    <property type="match status" value="1"/>
</dbReference>
<dbReference type="PROSITE" id="PS50110">
    <property type="entry name" value="RESPONSE_REGULATORY"/>
    <property type="match status" value="1"/>
</dbReference>
<comment type="catalytic activity">
    <reaction evidence="1">
        <text>ATP + protein L-histidine = ADP + protein N-phospho-L-histidine.</text>
        <dbReference type="EC" id="2.7.13.3"/>
    </reaction>
</comment>
<dbReference type="PROSITE" id="PS51371">
    <property type="entry name" value="CBS"/>
    <property type="match status" value="4"/>
</dbReference>
<feature type="domain" description="CBS" evidence="14">
    <location>
        <begin position="75"/>
        <end position="132"/>
    </location>
</feature>
<proteinExistence type="predicted"/>
<dbReference type="SUPFAM" id="SSF54631">
    <property type="entry name" value="CBS-domain pair"/>
    <property type="match status" value="2"/>
</dbReference>
<protein>
    <recommendedName>
        <fullName evidence="3">histidine kinase</fullName>
        <ecNumber evidence="3">2.7.13.3</ecNumber>
    </recommendedName>
</protein>
<keyword evidence="10" id="KW-0902">Two-component regulatory system</keyword>
<dbReference type="InterPro" id="IPR000644">
    <property type="entry name" value="CBS_dom"/>
</dbReference>
<dbReference type="Gene3D" id="1.10.287.130">
    <property type="match status" value="1"/>
</dbReference>
<dbReference type="InterPro" id="IPR003661">
    <property type="entry name" value="HisK_dim/P_dom"/>
</dbReference>
<dbReference type="Pfam" id="PF00571">
    <property type="entry name" value="CBS"/>
    <property type="match status" value="4"/>
</dbReference>
<dbReference type="FunFam" id="3.30.565.10:FF:000023">
    <property type="entry name" value="PAS domain-containing sensor histidine kinase"/>
    <property type="match status" value="1"/>
</dbReference>
<feature type="domain" description="CBS" evidence="14">
    <location>
        <begin position="204"/>
        <end position="262"/>
    </location>
</feature>
<keyword evidence="6" id="KW-0808">Transferase</keyword>
<dbReference type="AlphaFoldDB" id="A0A0W8G2H8"/>
<evidence type="ECO:0000256" key="2">
    <source>
        <dbReference type="ARBA" id="ARBA00004236"/>
    </source>
</evidence>
<evidence type="ECO:0000256" key="8">
    <source>
        <dbReference type="ARBA" id="ARBA00022777"/>
    </source>
</evidence>
<evidence type="ECO:0000259" key="12">
    <source>
        <dbReference type="PROSITE" id="PS50109"/>
    </source>
</evidence>
<dbReference type="Pfam" id="PF00512">
    <property type="entry name" value="HisKA"/>
    <property type="match status" value="1"/>
</dbReference>
<dbReference type="InterPro" id="IPR036097">
    <property type="entry name" value="HisK_dim/P_sf"/>
</dbReference>
<dbReference type="InterPro" id="IPR011006">
    <property type="entry name" value="CheY-like_superfamily"/>
</dbReference>
<feature type="domain" description="CBS" evidence="14">
    <location>
        <begin position="140"/>
        <end position="195"/>
    </location>
</feature>
<dbReference type="EC" id="2.7.13.3" evidence="3"/>
<keyword evidence="7" id="KW-0547">Nucleotide-binding</keyword>
<evidence type="ECO:0000256" key="4">
    <source>
        <dbReference type="ARBA" id="ARBA00022475"/>
    </source>
</evidence>
<evidence type="ECO:0000259" key="14">
    <source>
        <dbReference type="PROSITE" id="PS51371"/>
    </source>
</evidence>
<gene>
    <name evidence="15" type="ORF">ASZ90_002790</name>
</gene>
<sequence>MGSEEKRRIVPTHVITSSQDIPLVDAAEVMRRNNISCLLVTRGDMPVGILTERDLARFLERVGGEISGYQVRDVMSAAVVTIPESEDMFAAYSLMCGKNIRHLVVVDDQGRAVGIKTFSDLMRRLGEEYLSEIKTVGEVMTRDVLTINPDQTIRDALRVMGQHSVSCVLVVDGEMPVGILTERDLTRVVSFDHSAWGRVVHEVMSTPVASVAPGDYAFEAVARMESLGVRHQAVVDESGRLLGLITQTDLVASLVSRYAHLEFMVRKRTRQLVRKNEELEYSNQQLRHIDEMKSAFLSSVSHELRTPLTSLLGFAKITGRIFSERFASLAGDNPPLQKFSQRITRNLEVMTQEGERMTRLINDFLDLTKIEAGRVEWRDKLIPVTDFVLHACQAVRGQFDAKPGVELRTHVSERLPQVFVDVDRMLQVMVNLLSNAAKFTDQGAVTVSAANIDDEFVEIVVEDTGKGIPHHSLQKVFDKFQQIEQRSMDGGAEGTGLGLAICKEIIQHYGGRIWVESEPGRGSAFKFLLPAARPARDGYAAILHGVPSDGGDEADPLILAVDDSPGIRDYLEQLFRDDGFRIVTVGDGQTALQVAEEMLPRCIVMDLMMPGMEGSEAIRRLRENPVTENIPVVVLSAYPYRSQAGGDVALPKPVDEEQLLQAVRGLIRGGRIKGRKCILVPNPKGQGNMLMISAGKLRYVRPEELQENFTHRFSGTMFLSGGSRDHLTMRKLSEIDDVVVMILPENEDA</sequence>
<dbReference type="GO" id="GO:0005886">
    <property type="term" value="C:plasma membrane"/>
    <property type="evidence" value="ECO:0007669"/>
    <property type="project" value="UniProtKB-SubCell"/>
</dbReference>
<dbReference type="SMART" id="SM00116">
    <property type="entry name" value="CBS"/>
    <property type="match status" value="4"/>
</dbReference>
<dbReference type="PANTHER" id="PTHR43047">
    <property type="entry name" value="TWO-COMPONENT HISTIDINE PROTEIN KINASE"/>
    <property type="match status" value="1"/>
</dbReference>
<evidence type="ECO:0000256" key="10">
    <source>
        <dbReference type="ARBA" id="ARBA00023012"/>
    </source>
</evidence>
<dbReference type="CDD" id="cd00082">
    <property type="entry name" value="HisKA"/>
    <property type="match status" value="1"/>
</dbReference>
<evidence type="ECO:0000256" key="9">
    <source>
        <dbReference type="ARBA" id="ARBA00022840"/>
    </source>
</evidence>
<comment type="subcellular location">
    <subcellularLocation>
        <location evidence="2">Cell membrane</location>
    </subcellularLocation>
</comment>
<name>A0A0W8G2H8_9ZZZZ</name>
<dbReference type="InterPro" id="IPR005467">
    <property type="entry name" value="His_kinase_dom"/>
</dbReference>
<keyword evidence="4" id="KW-1003">Cell membrane</keyword>
<dbReference type="Pfam" id="PF02518">
    <property type="entry name" value="HATPase_c"/>
    <property type="match status" value="1"/>
</dbReference>
<evidence type="ECO:0000256" key="7">
    <source>
        <dbReference type="ARBA" id="ARBA00022741"/>
    </source>
</evidence>
<evidence type="ECO:0000256" key="5">
    <source>
        <dbReference type="ARBA" id="ARBA00022553"/>
    </source>
</evidence>
<comment type="caution">
    <text evidence="15">The sequence shown here is derived from an EMBL/GenBank/DDBJ whole genome shotgun (WGS) entry which is preliminary data.</text>
</comment>
<keyword evidence="5" id="KW-0597">Phosphoprotein</keyword>
<accession>A0A0W8G2H8</accession>
<feature type="domain" description="CBS" evidence="14">
    <location>
        <begin position="9"/>
        <end position="66"/>
    </location>
</feature>
<dbReference type="Gene3D" id="3.10.580.10">
    <property type="entry name" value="CBS-domain"/>
    <property type="match status" value="2"/>
</dbReference>
<dbReference type="EMBL" id="LNQE01000336">
    <property type="protein sequence ID" value="KUG27354.1"/>
    <property type="molecule type" value="Genomic_DNA"/>
</dbReference>
<dbReference type="Pfam" id="PF00072">
    <property type="entry name" value="Response_reg"/>
    <property type="match status" value="1"/>
</dbReference>
<dbReference type="Gene3D" id="3.40.50.2300">
    <property type="match status" value="1"/>
</dbReference>
<dbReference type="CDD" id="cd16922">
    <property type="entry name" value="HATPase_EvgS-ArcB-TorS-like"/>
    <property type="match status" value="1"/>
</dbReference>
<evidence type="ECO:0000256" key="3">
    <source>
        <dbReference type="ARBA" id="ARBA00012438"/>
    </source>
</evidence>
<dbReference type="PRINTS" id="PR00344">
    <property type="entry name" value="BCTRLSENSOR"/>
</dbReference>
<dbReference type="InterPro" id="IPR046342">
    <property type="entry name" value="CBS_dom_sf"/>
</dbReference>
<reference evidence="15" key="1">
    <citation type="journal article" date="2015" name="Proc. Natl. Acad. Sci. U.S.A.">
        <title>Networks of energetic and metabolic interactions define dynamics in microbial communities.</title>
        <authorList>
            <person name="Embree M."/>
            <person name="Liu J.K."/>
            <person name="Al-Bassam M.M."/>
            <person name="Zengler K."/>
        </authorList>
    </citation>
    <scope>NUCLEOTIDE SEQUENCE</scope>
</reference>
<keyword evidence="8" id="KW-0418">Kinase</keyword>
<dbReference type="SUPFAM" id="SSF47384">
    <property type="entry name" value="Homodimeric domain of signal transducing histidine kinase"/>
    <property type="match status" value="1"/>
</dbReference>
<keyword evidence="9" id="KW-0067">ATP-binding</keyword>
<dbReference type="InterPro" id="IPR001789">
    <property type="entry name" value="Sig_transdc_resp-reg_receiver"/>
</dbReference>
<dbReference type="GO" id="GO:0000155">
    <property type="term" value="F:phosphorelay sensor kinase activity"/>
    <property type="evidence" value="ECO:0007669"/>
    <property type="project" value="InterPro"/>
</dbReference>
<evidence type="ECO:0000256" key="11">
    <source>
        <dbReference type="ARBA" id="ARBA00023136"/>
    </source>
</evidence>